<name>A0A392U1H8_9FABA</name>
<reference evidence="2 3" key="1">
    <citation type="journal article" date="2018" name="Front. Plant Sci.">
        <title>Red Clover (Trifolium pratense) and Zigzag Clover (T. medium) - A Picture of Genomic Similarities and Differences.</title>
        <authorList>
            <person name="Dluhosova J."/>
            <person name="Istvanek J."/>
            <person name="Nedelnik J."/>
            <person name="Repkova J."/>
        </authorList>
    </citation>
    <scope>NUCLEOTIDE SEQUENCE [LARGE SCALE GENOMIC DNA]</scope>
    <source>
        <strain evidence="3">cv. 10/8</strain>
        <tissue evidence="2">Leaf</tissue>
    </source>
</reference>
<dbReference type="EMBL" id="LXQA010713528">
    <property type="protein sequence ID" value="MCI67281.1"/>
    <property type="molecule type" value="Genomic_DNA"/>
</dbReference>
<accession>A0A392U1H8</accession>
<feature type="region of interest" description="Disordered" evidence="1">
    <location>
        <begin position="1"/>
        <end position="22"/>
    </location>
</feature>
<evidence type="ECO:0000256" key="1">
    <source>
        <dbReference type="SAM" id="MobiDB-lite"/>
    </source>
</evidence>
<comment type="caution">
    <text evidence="2">The sequence shown here is derived from an EMBL/GenBank/DDBJ whole genome shotgun (WGS) entry which is preliminary data.</text>
</comment>
<proteinExistence type="predicted"/>
<protein>
    <submittedName>
        <fullName evidence="2">Uncharacterized protein</fullName>
    </submittedName>
</protein>
<keyword evidence="3" id="KW-1185">Reference proteome</keyword>
<dbReference type="AlphaFoldDB" id="A0A392U1H8"/>
<organism evidence="2 3">
    <name type="scientific">Trifolium medium</name>
    <dbReference type="NCBI Taxonomy" id="97028"/>
    <lineage>
        <taxon>Eukaryota</taxon>
        <taxon>Viridiplantae</taxon>
        <taxon>Streptophyta</taxon>
        <taxon>Embryophyta</taxon>
        <taxon>Tracheophyta</taxon>
        <taxon>Spermatophyta</taxon>
        <taxon>Magnoliopsida</taxon>
        <taxon>eudicotyledons</taxon>
        <taxon>Gunneridae</taxon>
        <taxon>Pentapetalae</taxon>
        <taxon>rosids</taxon>
        <taxon>fabids</taxon>
        <taxon>Fabales</taxon>
        <taxon>Fabaceae</taxon>
        <taxon>Papilionoideae</taxon>
        <taxon>50 kb inversion clade</taxon>
        <taxon>NPAAA clade</taxon>
        <taxon>Hologalegina</taxon>
        <taxon>IRL clade</taxon>
        <taxon>Trifolieae</taxon>
        <taxon>Trifolium</taxon>
    </lineage>
</organism>
<evidence type="ECO:0000313" key="3">
    <source>
        <dbReference type="Proteomes" id="UP000265520"/>
    </source>
</evidence>
<sequence>EGRSKVKDSPLPGHAGSSANAI</sequence>
<feature type="non-terminal residue" evidence="2">
    <location>
        <position position="1"/>
    </location>
</feature>
<dbReference type="Proteomes" id="UP000265520">
    <property type="component" value="Unassembled WGS sequence"/>
</dbReference>
<evidence type="ECO:0000313" key="2">
    <source>
        <dbReference type="EMBL" id="MCI67281.1"/>
    </source>
</evidence>